<organism evidence="5 6">
    <name type="scientific">Alicyclobacillus dauci</name>
    <dbReference type="NCBI Taxonomy" id="1475485"/>
    <lineage>
        <taxon>Bacteria</taxon>
        <taxon>Bacillati</taxon>
        <taxon>Bacillota</taxon>
        <taxon>Bacilli</taxon>
        <taxon>Bacillales</taxon>
        <taxon>Alicyclobacillaceae</taxon>
        <taxon>Alicyclobacillus</taxon>
    </lineage>
</organism>
<dbReference type="InterPro" id="IPR017515">
    <property type="entry name" value="MeMalonyl-CoA_epimerase"/>
</dbReference>
<dbReference type="SUPFAM" id="SSF54593">
    <property type="entry name" value="Glyoxalase/Bleomycin resistance protein/Dihydroxybiphenyl dioxygenase"/>
    <property type="match status" value="1"/>
</dbReference>
<accession>A0ABY6YYL5</accession>
<evidence type="ECO:0000259" key="4">
    <source>
        <dbReference type="PROSITE" id="PS51819"/>
    </source>
</evidence>
<evidence type="ECO:0000256" key="3">
    <source>
        <dbReference type="SAM" id="MobiDB-lite"/>
    </source>
</evidence>
<evidence type="ECO:0000313" key="6">
    <source>
        <dbReference type="Proteomes" id="UP001164803"/>
    </source>
</evidence>
<dbReference type="PANTHER" id="PTHR43048">
    <property type="entry name" value="METHYLMALONYL-COA EPIMERASE"/>
    <property type="match status" value="1"/>
</dbReference>
<sequence>MSVERLDHIGIVVSDLEQAVGQYETVLGVKLHHIEDYGEGLLRIAFLPLANVLLELIQPLRPGSAAWDYLQKNGGGIEHMAFRVSDLNSEIHRVIKQGVPVRDETPRPGAGNTQICFLNPVALSGALGEFVGDVDEAKAENANSTSSRKEGSCIETRKV</sequence>
<evidence type="ECO:0000313" key="5">
    <source>
        <dbReference type="EMBL" id="WAH35211.1"/>
    </source>
</evidence>
<comment type="similarity">
    <text evidence="1">Belongs to the methylmalonyl-CoA epimerase family.</text>
</comment>
<feature type="domain" description="VOC" evidence="4">
    <location>
        <begin position="5"/>
        <end position="133"/>
    </location>
</feature>
<proteinExistence type="inferred from homology"/>
<dbReference type="RefSeq" id="WP_268042220.1">
    <property type="nucleotide sequence ID" value="NZ_CP104064.1"/>
</dbReference>
<feature type="region of interest" description="Disordered" evidence="3">
    <location>
        <begin position="138"/>
        <end position="159"/>
    </location>
</feature>
<evidence type="ECO:0000256" key="2">
    <source>
        <dbReference type="ARBA" id="ARBA00022723"/>
    </source>
</evidence>
<dbReference type="PROSITE" id="PS51819">
    <property type="entry name" value="VOC"/>
    <property type="match status" value="1"/>
</dbReference>
<reference evidence="5" key="1">
    <citation type="submission" date="2022-08" db="EMBL/GenBank/DDBJ databases">
        <title>Alicyclobacillus dauci DSM2870, complete genome.</title>
        <authorList>
            <person name="Wang Q."/>
            <person name="Cai R."/>
            <person name="Wang Z."/>
        </authorList>
    </citation>
    <scope>NUCLEOTIDE SEQUENCE</scope>
    <source>
        <strain evidence="5">DSM 28700</strain>
    </source>
</reference>
<feature type="compositionally biased region" description="Basic and acidic residues" evidence="3">
    <location>
        <begin position="147"/>
        <end position="159"/>
    </location>
</feature>
<keyword evidence="6" id="KW-1185">Reference proteome</keyword>
<dbReference type="CDD" id="cd07249">
    <property type="entry name" value="MMCE"/>
    <property type="match status" value="1"/>
</dbReference>
<dbReference type="InterPro" id="IPR051785">
    <property type="entry name" value="MMCE/EMCE_epimerase"/>
</dbReference>
<dbReference type="InterPro" id="IPR029068">
    <property type="entry name" value="Glyas_Bleomycin-R_OHBP_Dase"/>
</dbReference>
<gene>
    <name evidence="5" type="ORF">NZD86_12900</name>
</gene>
<dbReference type="Gene3D" id="3.10.180.10">
    <property type="entry name" value="2,3-Dihydroxybiphenyl 1,2-Dioxygenase, domain 1"/>
    <property type="match status" value="1"/>
</dbReference>
<keyword evidence="2" id="KW-0479">Metal-binding</keyword>
<evidence type="ECO:0000256" key="1">
    <source>
        <dbReference type="ARBA" id="ARBA00009308"/>
    </source>
</evidence>
<dbReference type="PANTHER" id="PTHR43048:SF3">
    <property type="entry name" value="METHYLMALONYL-COA EPIMERASE, MITOCHONDRIAL"/>
    <property type="match status" value="1"/>
</dbReference>
<dbReference type="InterPro" id="IPR037523">
    <property type="entry name" value="VOC_core"/>
</dbReference>
<name>A0ABY6YYL5_9BACL</name>
<protein>
    <submittedName>
        <fullName evidence="5">VOC family protein</fullName>
    </submittedName>
</protein>
<dbReference type="EMBL" id="CP104064">
    <property type="protein sequence ID" value="WAH35211.1"/>
    <property type="molecule type" value="Genomic_DNA"/>
</dbReference>
<dbReference type="Proteomes" id="UP001164803">
    <property type="component" value="Chromosome"/>
</dbReference>
<dbReference type="Pfam" id="PF13669">
    <property type="entry name" value="Glyoxalase_4"/>
    <property type="match status" value="1"/>
</dbReference>